<dbReference type="SUPFAM" id="SSF55008">
    <property type="entry name" value="HMA, heavy metal-associated domain"/>
    <property type="match status" value="1"/>
</dbReference>
<dbReference type="GO" id="GO:0046872">
    <property type="term" value="F:metal ion binding"/>
    <property type="evidence" value="ECO:0007669"/>
    <property type="project" value="InterPro"/>
</dbReference>
<dbReference type="CDD" id="cd00371">
    <property type="entry name" value="HMA"/>
    <property type="match status" value="1"/>
</dbReference>
<dbReference type="InterPro" id="IPR006121">
    <property type="entry name" value="HMA_dom"/>
</dbReference>
<dbReference type="PROSITE" id="PS50846">
    <property type="entry name" value="HMA_2"/>
    <property type="match status" value="1"/>
</dbReference>
<accession>A0A1G8VN52</accession>
<dbReference type="Pfam" id="PF00403">
    <property type="entry name" value="HMA"/>
    <property type="match status" value="1"/>
</dbReference>
<evidence type="ECO:0000313" key="2">
    <source>
        <dbReference type="EMBL" id="SDJ66620.1"/>
    </source>
</evidence>
<organism evidence="2 3">
    <name type="scientific">Natronorubrum texcoconense</name>
    <dbReference type="NCBI Taxonomy" id="1095776"/>
    <lineage>
        <taxon>Archaea</taxon>
        <taxon>Methanobacteriati</taxon>
        <taxon>Methanobacteriota</taxon>
        <taxon>Stenosarchaea group</taxon>
        <taxon>Halobacteria</taxon>
        <taxon>Halobacteriales</taxon>
        <taxon>Natrialbaceae</taxon>
        <taxon>Natronorubrum</taxon>
    </lineage>
</organism>
<gene>
    <name evidence="2" type="ORF">SAMN04515672_1387</name>
</gene>
<protein>
    <submittedName>
        <fullName evidence="2">Copper chaperone</fullName>
    </submittedName>
</protein>
<name>A0A1G8VN52_9EURY</name>
<dbReference type="AlphaFoldDB" id="A0A1G8VN52"/>
<dbReference type="InterPro" id="IPR036163">
    <property type="entry name" value="HMA_dom_sf"/>
</dbReference>
<proteinExistence type="predicted"/>
<dbReference type="RefSeq" id="WP_090303803.1">
    <property type="nucleotide sequence ID" value="NZ_FNFE01000001.1"/>
</dbReference>
<dbReference type="STRING" id="1095776.SAMN04515672_1387"/>
<evidence type="ECO:0000313" key="3">
    <source>
        <dbReference type="Proteomes" id="UP000198882"/>
    </source>
</evidence>
<dbReference type="Proteomes" id="UP000198882">
    <property type="component" value="Unassembled WGS sequence"/>
</dbReference>
<keyword evidence="3" id="KW-1185">Reference proteome</keyword>
<evidence type="ECO:0000259" key="1">
    <source>
        <dbReference type="PROSITE" id="PS50846"/>
    </source>
</evidence>
<dbReference type="OrthoDB" id="44171at2157"/>
<reference evidence="3" key="1">
    <citation type="submission" date="2016-10" db="EMBL/GenBank/DDBJ databases">
        <authorList>
            <person name="Varghese N."/>
            <person name="Submissions S."/>
        </authorList>
    </citation>
    <scope>NUCLEOTIDE SEQUENCE [LARGE SCALE GENOMIC DNA]</scope>
    <source>
        <strain evidence="3">B4,CECT 8067,JCM 17497</strain>
    </source>
</reference>
<dbReference type="Gene3D" id="3.30.70.100">
    <property type="match status" value="1"/>
</dbReference>
<feature type="domain" description="HMA" evidence="1">
    <location>
        <begin position="2"/>
        <end position="68"/>
    </location>
</feature>
<sequence length="69" mass="7162">MERTTLTVDGMACDGCEATVTDALESLEGVVSATADHETAAVRIEYDEGSVDEATFGSTIENAGYTVPS</sequence>
<dbReference type="EMBL" id="FNFE01000001">
    <property type="protein sequence ID" value="SDJ66620.1"/>
    <property type="molecule type" value="Genomic_DNA"/>
</dbReference>